<dbReference type="Gene3D" id="3.40.50.1860">
    <property type="match status" value="1"/>
</dbReference>
<name>A0A0X8JLP3_9BACT</name>
<dbReference type="InterPro" id="IPR001920">
    <property type="entry name" value="Asp/Glu_race"/>
</dbReference>
<dbReference type="GO" id="GO:0016855">
    <property type="term" value="F:racemase and epimerase activity, acting on amino acids and derivatives"/>
    <property type="evidence" value="ECO:0007669"/>
    <property type="project" value="InterPro"/>
</dbReference>
<dbReference type="NCBIfam" id="NF005679">
    <property type="entry name" value="PRK07475.1"/>
    <property type="match status" value="1"/>
</dbReference>
<protein>
    <recommendedName>
        <fullName evidence="3">Aspartate/glutamate racemase family protein</fullName>
    </recommendedName>
</protein>
<evidence type="ECO:0000313" key="2">
    <source>
        <dbReference type="Proteomes" id="UP000069241"/>
    </source>
</evidence>
<dbReference type="STRING" id="44742.AXF13_13125"/>
<dbReference type="EMBL" id="CP014229">
    <property type="protein sequence ID" value="AMD90992.1"/>
    <property type="molecule type" value="Genomic_DNA"/>
</dbReference>
<accession>A0A0X8JLP3</accession>
<evidence type="ECO:0000313" key="1">
    <source>
        <dbReference type="EMBL" id="AMD90992.1"/>
    </source>
</evidence>
<organism evidence="1 2">
    <name type="scientific">Desulfovibrio fairfieldensis</name>
    <dbReference type="NCBI Taxonomy" id="44742"/>
    <lineage>
        <taxon>Bacteria</taxon>
        <taxon>Pseudomonadati</taxon>
        <taxon>Thermodesulfobacteriota</taxon>
        <taxon>Desulfovibrionia</taxon>
        <taxon>Desulfovibrionales</taxon>
        <taxon>Desulfovibrionaceae</taxon>
        <taxon>Desulfovibrio</taxon>
    </lineage>
</organism>
<keyword evidence="2" id="KW-1185">Reference proteome</keyword>
<gene>
    <name evidence="1" type="ORF">AXF13_13125</name>
</gene>
<reference evidence="2" key="1">
    <citation type="submission" date="2016-02" db="EMBL/GenBank/DDBJ databases">
        <authorList>
            <person name="Holder M.E."/>
            <person name="Ajami N.J."/>
            <person name="Petrosino J.F."/>
        </authorList>
    </citation>
    <scope>NUCLEOTIDE SEQUENCE [LARGE SCALE GENOMIC DNA]</scope>
    <source>
        <strain evidence="2">CCUG 45958</strain>
    </source>
</reference>
<dbReference type="AlphaFoldDB" id="A0A0X8JLP3"/>
<evidence type="ECO:0008006" key="3">
    <source>
        <dbReference type="Google" id="ProtNLM"/>
    </source>
</evidence>
<dbReference type="Proteomes" id="UP000069241">
    <property type="component" value="Chromosome"/>
</dbReference>
<sequence length="240" mass="26441">MILKGGTRYYDTPVGVLCLDSLFPKPRGHLRNPLTFGFPVVTRVITGVDVPRLLFNPTPELLEPFVQAARELEADGVRAVTGSCGFMARFQGQIARELKVPVLLSSLVQLPLLRLLHGENAVIGVLTASAAALTPELFAACASKRDAVRIQGMDEQPEFRETILENKRHDFDLDRLEQEIVGTAKAFARTQALDALLLECTDLSAFAEPVQKATGIPVYDICGLVEYAAHAVCRRKWDQR</sequence>
<dbReference type="RefSeq" id="WP_062253910.1">
    <property type="nucleotide sequence ID" value="NZ_CP014229.1"/>
</dbReference>
<proteinExistence type="predicted"/>
<dbReference type="KEGG" id="dfi:AXF13_13125"/>